<dbReference type="Ensembl" id="ENSCCET00000019345.1">
    <property type="protein sequence ID" value="ENSCCEP00000012427.1"/>
    <property type="gene ID" value="ENSCCEG00000011987.1"/>
</dbReference>
<dbReference type="PANTHER" id="PTHR47992">
    <property type="entry name" value="PROTEIN PHOSPHATASE"/>
    <property type="match status" value="1"/>
</dbReference>
<evidence type="ECO:0000256" key="6">
    <source>
        <dbReference type="ARBA" id="ARBA00013081"/>
    </source>
</evidence>
<evidence type="ECO:0000256" key="4">
    <source>
        <dbReference type="ARBA" id="ARBA00004635"/>
    </source>
</evidence>
<dbReference type="PROSITE" id="PS51746">
    <property type="entry name" value="PPM_2"/>
    <property type="match status" value="1"/>
</dbReference>
<evidence type="ECO:0000256" key="7">
    <source>
        <dbReference type="ARBA" id="ARBA00022490"/>
    </source>
</evidence>
<sequence>MKVLLIQYCINMGAFLDKPKTEKHNAHGAGNGLRYGLSSMQGWRVEMEDAHTAVVGIPHGLEDWSFFAVYDGHAGSRVANYCSTHLLEHITNNEDFRATEKPGSALEPSVENVKSGIRTGFLKIDEYMRNFADLRNGMDRSGSTAVGVMISPEHVYFINCGDSRAVLYRNGQVCFSTQDHKPCNPREKERIQNAGGSVMIQRVNGSLAVSRALGDYDYKCVDGKGPTEQLVSPEPEVCEILRAEEDEFIILACDGIWDVMSNEELCEFVKSRLEVSNDLETVCNWVVDTCLHKGSRDNMSIVLVCFSNAPKVSEEAVKKDAELDKYLESRVEEIMEKSGEEGMPDLAHVIRILTAENIPNLPPGGGLAGKRNIIENVYTRLNPHRDNEGDIIKFWLGKGVDGFSFGAVKFLLEATHLRDEPRVDKSRKGENITAYSQLYHDYTTTQVGLHDIIRSFRHTMNEFSREPGRYRFMGSDDDEKEDIGATMMYYGTTFIQEADFPFNFNLINMKNLSGNSIFEAVDSWMKNMPAGKWPNWAVGSPNAARISTRIGKEYINVMNMLLLTLPGTPVTYYGEEIGMENIASENATLPEKSPMQWDGKVNAGFTEGNSSWLPVNSNYQSINVEIQSTWSNSTLSLYRALTLLRNNELPMNRGWMCYIWNDSNVFVFVRELDGLDRVFMMVLNFGQEAKWKNNAVRFGEDQVSKITLQKIVIQFSICSKNVQLVLSVLDVINDPCGSCLYKSR</sequence>
<gene>
    <name evidence="26" type="primary">LOC111926140</name>
</gene>
<dbReference type="Gene3D" id="1.10.10.430">
    <property type="entry name" value="Phosphatase 2C, C-terminal domain suprefamily"/>
    <property type="match status" value="1"/>
</dbReference>
<evidence type="ECO:0000256" key="20">
    <source>
        <dbReference type="ARBA" id="ARBA00048336"/>
    </source>
</evidence>
<evidence type="ECO:0000256" key="12">
    <source>
        <dbReference type="ARBA" id="ARBA00022801"/>
    </source>
</evidence>
<dbReference type="InterPro" id="IPR015655">
    <property type="entry name" value="PP2C"/>
</dbReference>
<dbReference type="GO" id="GO:0030145">
    <property type="term" value="F:manganese ion binding"/>
    <property type="evidence" value="ECO:0007669"/>
    <property type="project" value="InterPro"/>
</dbReference>
<keyword evidence="10" id="KW-0519">Myristate</keyword>
<protein>
    <recommendedName>
        <fullName evidence="22">Protein phosphatase 1B</fullName>
        <ecNumber evidence="6">3.1.3.16</ecNumber>
    </recommendedName>
    <alternativeName>
        <fullName evidence="23">Protein phosphatase 2C isoform beta</fullName>
    </alternativeName>
</protein>
<dbReference type="SUPFAM" id="SSF51445">
    <property type="entry name" value="(Trans)glycosidases"/>
    <property type="match status" value="1"/>
</dbReference>
<dbReference type="GO" id="GO:0000287">
    <property type="term" value="F:magnesium ion binding"/>
    <property type="evidence" value="ECO:0007669"/>
    <property type="project" value="InterPro"/>
</dbReference>
<dbReference type="InterPro" id="IPR001932">
    <property type="entry name" value="PPM-type_phosphatase-like_dom"/>
</dbReference>
<evidence type="ECO:0000256" key="14">
    <source>
        <dbReference type="ARBA" id="ARBA00022843"/>
    </source>
</evidence>
<accession>A0A8C0UQ07</accession>
<evidence type="ECO:0000259" key="25">
    <source>
        <dbReference type="PROSITE" id="PS51746"/>
    </source>
</evidence>
<evidence type="ECO:0000256" key="21">
    <source>
        <dbReference type="ARBA" id="ARBA00065584"/>
    </source>
</evidence>
<dbReference type="InterPro" id="IPR012911">
    <property type="entry name" value="PP2C_C"/>
</dbReference>
<comment type="subunit">
    <text evidence="21">Monomer. Interacts with PAK6. Interacts with the phosphorylated form of IKBKB/IKKB.</text>
</comment>
<dbReference type="Proteomes" id="UP000694410">
    <property type="component" value="Unplaced"/>
</dbReference>
<keyword evidence="12 24" id="KW-0378">Hydrolase</keyword>
<keyword evidence="16" id="KW-0472">Membrane</keyword>
<comment type="cofactor">
    <cofactor evidence="1">
        <name>Mn(2+)</name>
        <dbReference type="ChEBI" id="CHEBI:29035"/>
    </cofactor>
</comment>
<evidence type="ECO:0000256" key="10">
    <source>
        <dbReference type="ARBA" id="ARBA00022707"/>
    </source>
</evidence>
<dbReference type="GO" id="GO:0004722">
    <property type="term" value="F:protein serine/threonine phosphatase activity"/>
    <property type="evidence" value="ECO:0007669"/>
    <property type="project" value="UniProtKB-EC"/>
</dbReference>
<dbReference type="AlphaFoldDB" id="A0A8C0UQ07"/>
<dbReference type="SUPFAM" id="SSF81601">
    <property type="entry name" value="Protein serine/threonine phosphatase 2C, C-terminal domain"/>
    <property type="match status" value="1"/>
</dbReference>
<dbReference type="GO" id="GO:0005975">
    <property type="term" value="P:carbohydrate metabolic process"/>
    <property type="evidence" value="ECO:0007669"/>
    <property type="project" value="InterPro"/>
</dbReference>
<dbReference type="FunFam" id="3.60.40.10:FF:000001">
    <property type="entry name" value="protein phosphatase 1B isoform X1"/>
    <property type="match status" value="1"/>
</dbReference>
<evidence type="ECO:0000256" key="5">
    <source>
        <dbReference type="ARBA" id="ARBA00006702"/>
    </source>
</evidence>
<dbReference type="PROSITE" id="PS01032">
    <property type="entry name" value="PPM_1"/>
    <property type="match status" value="1"/>
</dbReference>
<evidence type="ECO:0000256" key="2">
    <source>
        <dbReference type="ARBA" id="ARBA00001946"/>
    </source>
</evidence>
<dbReference type="InterPro" id="IPR006047">
    <property type="entry name" value="GH13_cat_dom"/>
</dbReference>
<comment type="catalytic activity">
    <reaction evidence="20">
        <text>O-phospho-L-threonyl-[protein] + H2O = L-threonyl-[protein] + phosphate</text>
        <dbReference type="Rhea" id="RHEA:47004"/>
        <dbReference type="Rhea" id="RHEA-COMP:11060"/>
        <dbReference type="Rhea" id="RHEA-COMP:11605"/>
        <dbReference type="ChEBI" id="CHEBI:15377"/>
        <dbReference type="ChEBI" id="CHEBI:30013"/>
        <dbReference type="ChEBI" id="CHEBI:43474"/>
        <dbReference type="ChEBI" id="CHEBI:61977"/>
        <dbReference type="EC" id="3.1.3.16"/>
    </reaction>
</comment>
<keyword evidence="15 24" id="KW-0904">Protein phosphatase</keyword>
<evidence type="ECO:0000313" key="26">
    <source>
        <dbReference type="Ensembl" id="ENSCCEP00000012427.1"/>
    </source>
</evidence>
<evidence type="ECO:0000313" key="27">
    <source>
        <dbReference type="Proteomes" id="UP000694410"/>
    </source>
</evidence>
<dbReference type="CDD" id="cd00143">
    <property type="entry name" value="PP2Cc"/>
    <property type="match status" value="1"/>
</dbReference>
<keyword evidence="27" id="KW-1185">Reference proteome</keyword>
<dbReference type="Pfam" id="PF00128">
    <property type="entry name" value="Alpha-amylase"/>
    <property type="match status" value="1"/>
</dbReference>
<dbReference type="GO" id="GO:0005829">
    <property type="term" value="C:cytosol"/>
    <property type="evidence" value="ECO:0007669"/>
    <property type="project" value="UniProtKB-SubCell"/>
</dbReference>
<evidence type="ECO:0000256" key="23">
    <source>
        <dbReference type="ARBA" id="ARBA00082952"/>
    </source>
</evidence>
<dbReference type="SUPFAM" id="SSF81606">
    <property type="entry name" value="PP2C-like"/>
    <property type="match status" value="1"/>
</dbReference>
<dbReference type="Gene3D" id="3.60.40.10">
    <property type="entry name" value="PPM-type phosphatase domain"/>
    <property type="match status" value="1"/>
</dbReference>
<evidence type="ECO:0000256" key="9">
    <source>
        <dbReference type="ARBA" id="ARBA00022553"/>
    </source>
</evidence>
<keyword evidence="13" id="KW-0460">Magnesium</keyword>
<reference evidence="26" key="1">
    <citation type="submission" date="2025-08" db="UniProtKB">
        <authorList>
            <consortium name="Ensembl"/>
        </authorList>
    </citation>
    <scope>IDENTIFICATION</scope>
</reference>
<dbReference type="EC" id="3.1.3.16" evidence="6"/>
<dbReference type="SMART" id="SM00332">
    <property type="entry name" value="PP2Cc"/>
    <property type="match status" value="1"/>
</dbReference>
<comment type="catalytic activity">
    <reaction evidence="19">
        <text>O-phospho-L-seryl-[protein] + H2O = L-seryl-[protein] + phosphate</text>
        <dbReference type="Rhea" id="RHEA:20629"/>
        <dbReference type="Rhea" id="RHEA-COMP:9863"/>
        <dbReference type="Rhea" id="RHEA-COMP:11604"/>
        <dbReference type="ChEBI" id="CHEBI:15377"/>
        <dbReference type="ChEBI" id="CHEBI:29999"/>
        <dbReference type="ChEBI" id="CHEBI:43474"/>
        <dbReference type="ChEBI" id="CHEBI:83421"/>
        <dbReference type="EC" id="3.1.3.16"/>
    </reaction>
</comment>
<reference evidence="26" key="2">
    <citation type="submission" date="2025-09" db="UniProtKB">
        <authorList>
            <consortium name="Ensembl"/>
        </authorList>
    </citation>
    <scope>IDENTIFICATION</scope>
</reference>
<keyword evidence="14" id="KW-0832">Ubl conjugation</keyword>
<evidence type="ECO:0000256" key="16">
    <source>
        <dbReference type="ARBA" id="ARBA00023136"/>
    </source>
</evidence>
<evidence type="ECO:0000256" key="11">
    <source>
        <dbReference type="ARBA" id="ARBA00022723"/>
    </source>
</evidence>
<dbReference type="SMART" id="SM00642">
    <property type="entry name" value="Aamy"/>
    <property type="match status" value="1"/>
</dbReference>
<dbReference type="InterPro" id="IPR036580">
    <property type="entry name" value="PP2C_C_sf"/>
</dbReference>
<dbReference type="InterPro" id="IPR000222">
    <property type="entry name" value="PP2C_BS"/>
</dbReference>
<evidence type="ECO:0000256" key="15">
    <source>
        <dbReference type="ARBA" id="ARBA00022912"/>
    </source>
</evidence>
<comment type="cofactor">
    <cofactor evidence="2">
        <name>Mg(2+)</name>
        <dbReference type="ChEBI" id="CHEBI:18420"/>
    </cofactor>
</comment>
<evidence type="ECO:0000256" key="22">
    <source>
        <dbReference type="ARBA" id="ARBA00070216"/>
    </source>
</evidence>
<keyword evidence="9" id="KW-0597">Phosphoprotein</keyword>
<evidence type="ECO:0000256" key="8">
    <source>
        <dbReference type="ARBA" id="ARBA00022499"/>
    </source>
</evidence>
<dbReference type="Pfam" id="PF07830">
    <property type="entry name" value="PP2C_C"/>
    <property type="match status" value="1"/>
</dbReference>
<name>A0A8C0UQ07_CYACU</name>
<dbReference type="GO" id="GO:0016020">
    <property type="term" value="C:membrane"/>
    <property type="evidence" value="ECO:0007669"/>
    <property type="project" value="UniProtKB-SubCell"/>
</dbReference>
<dbReference type="InterPro" id="IPR036457">
    <property type="entry name" value="PPM-type-like_dom_sf"/>
</dbReference>
<evidence type="ECO:0000256" key="17">
    <source>
        <dbReference type="ARBA" id="ARBA00023211"/>
    </source>
</evidence>
<feature type="domain" description="PPM-type phosphatase" evidence="25">
    <location>
        <begin position="34"/>
        <end position="306"/>
    </location>
</feature>
<evidence type="ECO:0000256" key="13">
    <source>
        <dbReference type="ARBA" id="ARBA00022842"/>
    </source>
</evidence>
<evidence type="ECO:0000256" key="1">
    <source>
        <dbReference type="ARBA" id="ARBA00001936"/>
    </source>
</evidence>
<proteinExistence type="inferred from homology"/>
<keyword evidence="18" id="KW-0449">Lipoprotein</keyword>
<keyword evidence="11" id="KW-0479">Metal-binding</keyword>
<dbReference type="FunFam" id="1.10.10.430:FF:000001">
    <property type="entry name" value="protein phosphatase 1B isoform X1"/>
    <property type="match status" value="1"/>
</dbReference>
<evidence type="ECO:0000256" key="19">
    <source>
        <dbReference type="ARBA" id="ARBA00047761"/>
    </source>
</evidence>
<evidence type="ECO:0000256" key="18">
    <source>
        <dbReference type="ARBA" id="ARBA00023288"/>
    </source>
</evidence>
<keyword evidence="8" id="KW-1017">Isopeptide bond</keyword>
<comment type="similarity">
    <text evidence="5 24">Belongs to the PP2C family.</text>
</comment>
<organism evidence="26 27">
    <name type="scientific">Cyanistes caeruleus</name>
    <name type="common">Eurasian blue tit</name>
    <name type="synonym">Parus caeruleus</name>
    <dbReference type="NCBI Taxonomy" id="156563"/>
    <lineage>
        <taxon>Eukaryota</taxon>
        <taxon>Metazoa</taxon>
        <taxon>Chordata</taxon>
        <taxon>Craniata</taxon>
        <taxon>Vertebrata</taxon>
        <taxon>Euteleostomi</taxon>
        <taxon>Archelosauria</taxon>
        <taxon>Archosauria</taxon>
        <taxon>Dinosauria</taxon>
        <taxon>Saurischia</taxon>
        <taxon>Theropoda</taxon>
        <taxon>Coelurosauria</taxon>
        <taxon>Aves</taxon>
        <taxon>Neognathae</taxon>
        <taxon>Neoaves</taxon>
        <taxon>Telluraves</taxon>
        <taxon>Australaves</taxon>
        <taxon>Passeriformes</taxon>
        <taxon>Paridae</taxon>
        <taxon>Cyanistes</taxon>
    </lineage>
</organism>
<comment type="subcellular location">
    <subcellularLocation>
        <location evidence="3">Cytoplasm</location>
        <location evidence="3">Cytosol</location>
    </subcellularLocation>
    <subcellularLocation>
        <location evidence="4">Membrane</location>
        <topology evidence="4">Lipid-anchor</topology>
    </subcellularLocation>
</comment>
<evidence type="ECO:0000256" key="24">
    <source>
        <dbReference type="RuleBase" id="RU003465"/>
    </source>
</evidence>
<keyword evidence="17" id="KW-0464">Manganese</keyword>
<dbReference type="Gene3D" id="3.20.20.80">
    <property type="entry name" value="Glycosidases"/>
    <property type="match status" value="1"/>
</dbReference>
<dbReference type="Pfam" id="PF00481">
    <property type="entry name" value="PP2C"/>
    <property type="match status" value="1"/>
</dbReference>
<keyword evidence="7" id="KW-0963">Cytoplasm</keyword>
<dbReference type="InterPro" id="IPR017853">
    <property type="entry name" value="GH"/>
</dbReference>
<evidence type="ECO:0000256" key="3">
    <source>
        <dbReference type="ARBA" id="ARBA00004514"/>
    </source>
</evidence>